<dbReference type="InterPro" id="IPR015856">
    <property type="entry name" value="ABC_transpr_CbiO/EcfA_su"/>
</dbReference>
<name>A0A261FU11_9BIFI</name>
<dbReference type="RefSeq" id="WP_244569395.1">
    <property type="nucleotide sequence ID" value="NZ_MWWY01000045.1"/>
</dbReference>
<evidence type="ECO:0000313" key="7">
    <source>
        <dbReference type="Proteomes" id="UP000216074"/>
    </source>
</evidence>
<keyword evidence="3" id="KW-0547">Nucleotide-binding</keyword>
<evidence type="ECO:0000259" key="5">
    <source>
        <dbReference type="PROSITE" id="PS50893"/>
    </source>
</evidence>
<keyword evidence="7" id="KW-1185">Reference proteome</keyword>
<dbReference type="Proteomes" id="UP000216074">
    <property type="component" value="Unassembled WGS sequence"/>
</dbReference>
<dbReference type="InterPro" id="IPR027417">
    <property type="entry name" value="P-loop_NTPase"/>
</dbReference>
<evidence type="ECO:0000313" key="6">
    <source>
        <dbReference type="EMBL" id="OZG62598.1"/>
    </source>
</evidence>
<dbReference type="PROSITE" id="PS50893">
    <property type="entry name" value="ABC_TRANSPORTER_2"/>
    <property type="match status" value="2"/>
</dbReference>
<dbReference type="GO" id="GO:0043190">
    <property type="term" value="C:ATP-binding cassette (ABC) transporter complex"/>
    <property type="evidence" value="ECO:0007669"/>
    <property type="project" value="TreeGrafter"/>
</dbReference>
<evidence type="ECO:0000256" key="3">
    <source>
        <dbReference type="ARBA" id="ARBA00022741"/>
    </source>
</evidence>
<dbReference type="EMBL" id="MWWY01000045">
    <property type="protein sequence ID" value="OZG62598.1"/>
    <property type="molecule type" value="Genomic_DNA"/>
</dbReference>
<comment type="caution">
    <text evidence="6">The sequence shown here is derived from an EMBL/GenBank/DDBJ whole genome shotgun (WGS) entry which is preliminary data.</text>
</comment>
<dbReference type="SMART" id="SM00382">
    <property type="entry name" value="AAA"/>
    <property type="match status" value="2"/>
</dbReference>
<protein>
    <submittedName>
        <fullName evidence="6">Cobalt ABC transporter</fullName>
    </submittedName>
</protein>
<feature type="domain" description="ABC transporter" evidence="5">
    <location>
        <begin position="7"/>
        <end position="255"/>
    </location>
</feature>
<dbReference type="GO" id="GO:0005524">
    <property type="term" value="F:ATP binding"/>
    <property type="evidence" value="ECO:0007669"/>
    <property type="project" value="UniProtKB-KW"/>
</dbReference>
<sequence>MSLSNLIETHDLGWRYAPIADNGRPILGLEHINLAIRAGEFIGIVGPTGAGKSTLCMALAGIIPNLADGEMTGSVLVAGMDTSTVSVADLSTHIGYVQQDPESQLFCASVEDEIAFPLENRGIAPHCIDDRIDEVLRLVGMSDYRKRVPTSLSGGQMQRVALASALAAEPDILVLDEPTAALDPDGKREVFDTLTALRRSHAGHNLTVVMAEQDTSHLPQWADRILVLDHGQLVAQGDPDIFVRQSQLFTQLGIALPHDSQPPLRIATANQTKNRDNNNHATQPAIALDHVTYRYPETSADTPPALENVTCMIPRGAFVGLIGSNGSGKTTLAKHLNALLKPTEGRVITDGFNTRDHTVSRMAAHVGFVFQNPDHQIFCASTREEIAFGPKALGHTLQQIDHEVVEAMRLFNLERYADISPATLGYGDRRAVALASVLAMNTPILVLDEPTAGLDLNLSTRFLRAVAKRNRNGTTVIMISHDMHAVAAYCTHIMRMNNGRLVEYGRLEQGSERDGERSNERSINER</sequence>
<dbReference type="PROSITE" id="PS00211">
    <property type="entry name" value="ABC_TRANSPORTER_1"/>
    <property type="match status" value="1"/>
</dbReference>
<keyword evidence="4" id="KW-0067">ATP-binding</keyword>
<reference evidence="6 7" key="1">
    <citation type="journal article" date="2017" name="BMC Genomics">
        <title>Comparative genomic and phylogenomic analyses of the Bifidobacteriaceae family.</title>
        <authorList>
            <person name="Lugli G.A."/>
            <person name="Milani C."/>
            <person name="Turroni F."/>
            <person name="Duranti S."/>
            <person name="Mancabelli L."/>
            <person name="Mangifesta M."/>
            <person name="Ferrario C."/>
            <person name="Modesto M."/>
            <person name="Mattarelli P."/>
            <person name="Jiri K."/>
            <person name="van Sinderen D."/>
            <person name="Ventura M."/>
        </authorList>
    </citation>
    <scope>NUCLEOTIDE SEQUENCE [LARGE SCALE GENOMIC DNA]</scope>
    <source>
        <strain evidence="6 7">DSM 100202</strain>
    </source>
</reference>
<dbReference type="PANTHER" id="PTHR43553:SF24">
    <property type="entry name" value="ENERGY-COUPLING FACTOR TRANSPORTER ATP-BINDING PROTEIN ECFA1"/>
    <property type="match status" value="1"/>
</dbReference>
<evidence type="ECO:0000256" key="2">
    <source>
        <dbReference type="ARBA" id="ARBA00022448"/>
    </source>
</evidence>
<dbReference type="InterPro" id="IPR017871">
    <property type="entry name" value="ABC_transporter-like_CS"/>
</dbReference>
<proteinExistence type="inferred from homology"/>
<dbReference type="CDD" id="cd03225">
    <property type="entry name" value="ABC_cobalt_CbiO_domain1"/>
    <property type="match status" value="2"/>
</dbReference>
<accession>A0A261FU11</accession>
<organism evidence="6 7">
    <name type="scientific">Bifidobacterium hapali</name>
    <dbReference type="NCBI Taxonomy" id="1630172"/>
    <lineage>
        <taxon>Bacteria</taxon>
        <taxon>Bacillati</taxon>
        <taxon>Actinomycetota</taxon>
        <taxon>Actinomycetes</taxon>
        <taxon>Bifidobacteriales</taxon>
        <taxon>Bifidobacteriaceae</taxon>
        <taxon>Bifidobacterium</taxon>
    </lineage>
</organism>
<dbReference type="Gene3D" id="3.40.50.300">
    <property type="entry name" value="P-loop containing nucleotide triphosphate hydrolases"/>
    <property type="match status" value="2"/>
</dbReference>
<dbReference type="InterPro" id="IPR003439">
    <property type="entry name" value="ABC_transporter-like_ATP-bd"/>
</dbReference>
<evidence type="ECO:0000256" key="4">
    <source>
        <dbReference type="ARBA" id="ARBA00022840"/>
    </source>
</evidence>
<dbReference type="NCBIfam" id="NF010167">
    <property type="entry name" value="PRK13648.1"/>
    <property type="match status" value="2"/>
</dbReference>
<keyword evidence="2" id="KW-0813">Transport</keyword>
<dbReference type="PANTHER" id="PTHR43553">
    <property type="entry name" value="HEAVY METAL TRANSPORTER"/>
    <property type="match status" value="1"/>
</dbReference>
<dbReference type="InterPro" id="IPR050095">
    <property type="entry name" value="ECF_ABC_transporter_ATP-bd"/>
</dbReference>
<dbReference type="SUPFAM" id="SSF52540">
    <property type="entry name" value="P-loop containing nucleoside triphosphate hydrolases"/>
    <property type="match status" value="2"/>
</dbReference>
<dbReference type="AlphaFoldDB" id="A0A261FU11"/>
<gene>
    <name evidence="6" type="ORF">BHAP_2072</name>
</gene>
<dbReference type="GO" id="GO:0016887">
    <property type="term" value="F:ATP hydrolysis activity"/>
    <property type="evidence" value="ECO:0007669"/>
    <property type="project" value="InterPro"/>
</dbReference>
<dbReference type="Pfam" id="PF00005">
    <property type="entry name" value="ABC_tran"/>
    <property type="match status" value="2"/>
</dbReference>
<feature type="domain" description="ABC transporter" evidence="5">
    <location>
        <begin position="286"/>
        <end position="523"/>
    </location>
</feature>
<comment type="similarity">
    <text evidence="1">Belongs to the ABC transporter superfamily.</text>
</comment>
<evidence type="ECO:0000256" key="1">
    <source>
        <dbReference type="ARBA" id="ARBA00005417"/>
    </source>
</evidence>
<dbReference type="GO" id="GO:0042626">
    <property type="term" value="F:ATPase-coupled transmembrane transporter activity"/>
    <property type="evidence" value="ECO:0007669"/>
    <property type="project" value="TreeGrafter"/>
</dbReference>
<dbReference type="InterPro" id="IPR003593">
    <property type="entry name" value="AAA+_ATPase"/>
</dbReference>